<accession>A0A1V9G4E0</accession>
<reference evidence="1 2" key="1">
    <citation type="submission" date="2016-03" db="EMBL/GenBank/DDBJ databases">
        <title>Niastella vici sp. nov., isolated from farmland soil.</title>
        <authorList>
            <person name="Chen L."/>
            <person name="Wang D."/>
            <person name="Yang S."/>
            <person name="Wang G."/>
        </authorList>
    </citation>
    <scope>NUCLEOTIDE SEQUENCE [LARGE SCALE GENOMIC DNA]</scope>
    <source>
        <strain evidence="1 2">DJ57</strain>
    </source>
</reference>
<protein>
    <submittedName>
        <fullName evidence="1">Uncharacterized protein</fullName>
    </submittedName>
</protein>
<evidence type="ECO:0000313" key="2">
    <source>
        <dbReference type="Proteomes" id="UP000192796"/>
    </source>
</evidence>
<organism evidence="1 2">
    <name type="scientific">Niastella vici</name>
    <dbReference type="NCBI Taxonomy" id="1703345"/>
    <lineage>
        <taxon>Bacteria</taxon>
        <taxon>Pseudomonadati</taxon>
        <taxon>Bacteroidota</taxon>
        <taxon>Chitinophagia</taxon>
        <taxon>Chitinophagales</taxon>
        <taxon>Chitinophagaceae</taxon>
        <taxon>Niastella</taxon>
    </lineage>
</organism>
<evidence type="ECO:0000313" key="1">
    <source>
        <dbReference type="EMBL" id="OQP65422.1"/>
    </source>
</evidence>
<gene>
    <name evidence="1" type="ORF">A3860_17310</name>
</gene>
<dbReference type="Proteomes" id="UP000192796">
    <property type="component" value="Unassembled WGS sequence"/>
</dbReference>
<keyword evidence="2" id="KW-1185">Reference proteome</keyword>
<proteinExistence type="predicted"/>
<name>A0A1V9G4E0_9BACT</name>
<dbReference type="EMBL" id="LVYD01000024">
    <property type="protein sequence ID" value="OQP65422.1"/>
    <property type="molecule type" value="Genomic_DNA"/>
</dbReference>
<dbReference type="AlphaFoldDB" id="A0A1V9G4E0"/>
<sequence>MRATCEEASQYFIGFKKNEYIDVILKAEGQLFSFDNGFDSYVHERDEDQMLNHLIEFIIIDAVIQKRSFIKGYFYGYDDEGAIHRILFAIMEKLKFDVTDLNPGFRVDKNLTSALSPLEQYIKKLGIKELTVEKIHFGRLPNKSYYFIGVNVEGAVYRYELRANCGNIIVTANIDKGREQKKVAIEVSYIHTKKDDVFQKLLESICFDCIHDFIPGDVRTVECTIDNTIVEMVKPGFDFFKPNHVDYGNSQYFKFDF</sequence>
<comment type="caution">
    <text evidence="1">The sequence shown here is derived from an EMBL/GenBank/DDBJ whole genome shotgun (WGS) entry which is preliminary data.</text>
</comment>